<comment type="caution">
    <text evidence="10">The sequence shown here is derived from an EMBL/GenBank/DDBJ whole genome shotgun (WGS) entry which is preliminary data.</text>
</comment>
<sequence length="284" mass="32574">EYQKKYRTNISIVIPLNGIPKRMWIGNSRTEIGARKSADTDRQIQKDKCYFLLENGWQRPFETLVTWRCQGANDSSRLFNVQVFQAASDPSRSLDIQGFQADLTAGWGFMLIVKYLKREVPISDNQDDGKVPTRMRIDDYFLVHGAPLHDQQPRTPEHQIYPSGIRSPWIQKVIMFALLDSKQTELSYRENFVNPIIAKLFDNVMNIIRVKTSSIVQALLLDVHAKGRKFNVIILKRVLIGKKLLKRLMDETHSFMSNGALYSQVGTAMVAMMAKEKNIPVIVC</sequence>
<name>A0A9N9CG59_9GLOM</name>
<dbReference type="AlphaFoldDB" id="A0A9N9CG59"/>
<keyword evidence="3" id="KW-0963">Cytoplasm</keyword>
<dbReference type="Gene3D" id="3.40.50.10470">
    <property type="entry name" value="Translation initiation factor eif-2b, domain 2"/>
    <property type="match status" value="1"/>
</dbReference>
<evidence type="ECO:0000313" key="11">
    <source>
        <dbReference type="Proteomes" id="UP000789706"/>
    </source>
</evidence>
<dbReference type="InterPro" id="IPR000649">
    <property type="entry name" value="IF-2B-related"/>
</dbReference>
<evidence type="ECO:0000256" key="5">
    <source>
        <dbReference type="ARBA" id="ARBA00022917"/>
    </source>
</evidence>
<evidence type="ECO:0000256" key="2">
    <source>
        <dbReference type="ARBA" id="ARBA00007251"/>
    </source>
</evidence>
<dbReference type="InterPro" id="IPR042529">
    <property type="entry name" value="IF_2B-like_C"/>
</dbReference>
<dbReference type="PANTHER" id="PTHR10233">
    <property type="entry name" value="TRANSLATION INITIATION FACTOR EIF-2B"/>
    <property type="match status" value="1"/>
</dbReference>
<dbReference type="Pfam" id="PF01008">
    <property type="entry name" value="IF-2B"/>
    <property type="match status" value="1"/>
</dbReference>
<dbReference type="SUPFAM" id="SSF100950">
    <property type="entry name" value="NagB/RpiA/CoA transferase-like"/>
    <property type="match status" value="1"/>
</dbReference>
<evidence type="ECO:0000256" key="8">
    <source>
        <dbReference type="ARBA" id="ARBA00046432"/>
    </source>
</evidence>
<evidence type="ECO:0000313" key="10">
    <source>
        <dbReference type="EMBL" id="CAG8600373.1"/>
    </source>
</evidence>
<evidence type="ECO:0000256" key="4">
    <source>
        <dbReference type="ARBA" id="ARBA00022540"/>
    </source>
</evidence>
<evidence type="ECO:0000256" key="3">
    <source>
        <dbReference type="ARBA" id="ARBA00022490"/>
    </source>
</evidence>
<dbReference type="GO" id="GO:0005829">
    <property type="term" value="C:cytosol"/>
    <property type="evidence" value="ECO:0007669"/>
    <property type="project" value="UniProtKB-SubCell"/>
</dbReference>
<dbReference type="InterPro" id="IPR037171">
    <property type="entry name" value="NagB/RpiA_transferase-like"/>
</dbReference>
<evidence type="ECO:0000256" key="6">
    <source>
        <dbReference type="ARBA" id="ARBA00044147"/>
    </source>
</evidence>
<evidence type="ECO:0000256" key="7">
    <source>
        <dbReference type="ARBA" id="ARBA00044356"/>
    </source>
</evidence>
<gene>
    <name evidence="10" type="ORF">DEBURN_LOCUS9488</name>
</gene>
<dbReference type="EMBL" id="CAJVPK010001859">
    <property type="protein sequence ID" value="CAG8600373.1"/>
    <property type="molecule type" value="Genomic_DNA"/>
</dbReference>
<keyword evidence="11" id="KW-1185">Reference proteome</keyword>
<keyword evidence="4" id="KW-0396">Initiation factor</keyword>
<evidence type="ECO:0000256" key="9">
    <source>
        <dbReference type="RuleBase" id="RU003814"/>
    </source>
</evidence>
<comment type="subunit">
    <text evidence="8">Component of the translation initiation factor 2B (eIF2B) complex which is a heterodecamer of two sets of five different subunits: alpha, beta, gamma, delta and epsilon. Subunits alpha, beta and delta comprise a regulatory subcomplex and subunits epsilon and gamma comprise a catalytic subcomplex. Within the complex, the hexameric regulatory complex resides at the center, with the two heterodimeric catalytic subcomplexes bound on opposite sides.</text>
</comment>
<comment type="subcellular location">
    <subcellularLocation>
        <location evidence="1">Cytoplasm</location>
        <location evidence="1">Cytosol</location>
    </subcellularLocation>
</comment>
<protein>
    <recommendedName>
        <fullName evidence="6">Translation initiation factor eIF2B subunit delta</fullName>
    </recommendedName>
    <alternativeName>
        <fullName evidence="7">eIF2B GDP-GTP exchange factor subunit delta</fullName>
    </alternativeName>
</protein>
<dbReference type="PANTHER" id="PTHR10233:SF14">
    <property type="entry name" value="TRANSLATION INITIATION FACTOR EIF-2B SUBUNIT DELTA"/>
    <property type="match status" value="1"/>
</dbReference>
<keyword evidence="5" id="KW-0648">Protein biosynthesis</keyword>
<proteinExistence type="inferred from homology"/>
<feature type="non-terminal residue" evidence="10">
    <location>
        <position position="284"/>
    </location>
</feature>
<evidence type="ECO:0000256" key="1">
    <source>
        <dbReference type="ARBA" id="ARBA00004514"/>
    </source>
</evidence>
<dbReference type="OrthoDB" id="2419514at2759"/>
<accession>A0A9N9CG59</accession>
<organism evidence="10 11">
    <name type="scientific">Diversispora eburnea</name>
    <dbReference type="NCBI Taxonomy" id="1213867"/>
    <lineage>
        <taxon>Eukaryota</taxon>
        <taxon>Fungi</taxon>
        <taxon>Fungi incertae sedis</taxon>
        <taxon>Mucoromycota</taxon>
        <taxon>Glomeromycotina</taxon>
        <taxon>Glomeromycetes</taxon>
        <taxon>Diversisporales</taxon>
        <taxon>Diversisporaceae</taxon>
        <taxon>Diversispora</taxon>
    </lineage>
</organism>
<dbReference type="Proteomes" id="UP000789706">
    <property type="component" value="Unassembled WGS sequence"/>
</dbReference>
<reference evidence="10" key="1">
    <citation type="submission" date="2021-06" db="EMBL/GenBank/DDBJ databases">
        <authorList>
            <person name="Kallberg Y."/>
            <person name="Tangrot J."/>
            <person name="Rosling A."/>
        </authorList>
    </citation>
    <scope>NUCLEOTIDE SEQUENCE</scope>
    <source>
        <strain evidence="10">AZ414A</strain>
    </source>
</reference>
<comment type="similarity">
    <text evidence="2 9">Belongs to the eIF-2B alpha/beta/delta subunits family.</text>
</comment>
<dbReference type="GO" id="GO:0003743">
    <property type="term" value="F:translation initiation factor activity"/>
    <property type="evidence" value="ECO:0007669"/>
    <property type="project" value="UniProtKB-KW"/>
</dbReference>